<evidence type="ECO:0000313" key="2">
    <source>
        <dbReference type="EMBL" id="GIG13756.1"/>
    </source>
</evidence>
<keyword evidence="1" id="KW-1133">Transmembrane helix</keyword>
<feature type="transmembrane region" description="Helical" evidence="1">
    <location>
        <begin position="20"/>
        <end position="50"/>
    </location>
</feature>
<evidence type="ECO:0000256" key="1">
    <source>
        <dbReference type="SAM" id="Phobius"/>
    </source>
</evidence>
<protein>
    <submittedName>
        <fullName evidence="2">Uncharacterized protein</fullName>
    </submittedName>
</protein>
<evidence type="ECO:0000313" key="3">
    <source>
        <dbReference type="Proteomes" id="UP000660339"/>
    </source>
</evidence>
<comment type="caution">
    <text evidence="2">The sequence shown here is derived from an EMBL/GenBank/DDBJ whole genome shotgun (WGS) entry which is preliminary data.</text>
</comment>
<dbReference type="RefSeq" id="WP_166383059.1">
    <property type="nucleotide sequence ID" value="NZ_BAAATT010000014.1"/>
</dbReference>
<keyword evidence="3" id="KW-1185">Reference proteome</keyword>
<name>A0A8J3PDQ4_9ACTN</name>
<dbReference type="EMBL" id="BONJ01000007">
    <property type="protein sequence ID" value="GIG13756.1"/>
    <property type="molecule type" value="Genomic_DNA"/>
</dbReference>
<reference evidence="2" key="1">
    <citation type="submission" date="2021-01" db="EMBL/GenBank/DDBJ databases">
        <title>Whole genome shotgun sequence of Catellatospora methionotrophica NBRC 14553.</title>
        <authorList>
            <person name="Komaki H."/>
            <person name="Tamura T."/>
        </authorList>
    </citation>
    <scope>NUCLEOTIDE SEQUENCE</scope>
    <source>
        <strain evidence="2">NBRC 14553</strain>
    </source>
</reference>
<accession>A0A8J3PDQ4</accession>
<keyword evidence="1" id="KW-0472">Membrane</keyword>
<dbReference type="Proteomes" id="UP000660339">
    <property type="component" value="Unassembled WGS sequence"/>
</dbReference>
<dbReference type="AlphaFoldDB" id="A0A8J3PDQ4"/>
<organism evidence="2 3">
    <name type="scientific">Catellatospora methionotrophica</name>
    <dbReference type="NCBI Taxonomy" id="121620"/>
    <lineage>
        <taxon>Bacteria</taxon>
        <taxon>Bacillati</taxon>
        <taxon>Actinomycetota</taxon>
        <taxon>Actinomycetes</taxon>
        <taxon>Micromonosporales</taxon>
        <taxon>Micromonosporaceae</taxon>
        <taxon>Catellatospora</taxon>
    </lineage>
</organism>
<keyword evidence="1" id="KW-0812">Transmembrane</keyword>
<gene>
    <name evidence="2" type="ORF">Cme02nite_20880</name>
</gene>
<proteinExistence type="predicted"/>
<sequence>MDYATQTFPNASWPRALRVAGWIVFGIGFFGGGEKALLTGGVVLIVGYLMRIEDAIRQNKAQ</sequence>